<evidence type="ECO:0000313" key="1">
    <source>
        <dbReference type="Proteomes" id="UP000887580"/>
    </source>
</evidence>
<proteinExistence type="predicted"/>
<organism evidence="1 2">
    <name type="scientific">Panagrolaimus sp. PS1159</name>
    <dbReference type="NCBI Taxonomy" id="55785"/>
    <lineage>
        <taxon>Eukaryota</taxon>
        <taxon>Metazoa</taxon>
        <taxon>Ecdysozoa</taxon>
        <taxon>Nematoda</taxon>
        <taxon>Chromadorea</taxon>
        <taxon>Rhabditida</taxon>
        <taxon>Tylenchina</taxon>
        <taxon>Panagrolaimomorpha</taxon>
        <taxon>Panagrolaimoidea</taxon>
        <taxon>Panagrolaimidae</taxon>
        <taxon>Panagrolaimus</taxon>
    </lineage>
</organism>
<name>A0AC35GJV0_9BILA</name>
<evidence type="ECO:0000313" key="2">
    <source>
        <dbReference type="WBParaSite" id="PS1159_v2.g6033.t2"/>
    </source>
</evidence>
<dbReference type="WBParaSite" id="PS1159_v2.g6033.t2">
    <property type="protein sequence ID" value="PS1159_v2.g6033.t2"/>
    <property type="gene ID" value="PS1159_v2.g6033"/>
</dbReference>
<dbReference type="Proteomes" id="UP000887580">
    <property type="component" value="Unplaced"/>
</dbReference>
<accession>A0AC35GJV0</accession>
<reference evidence="2" key="1">
    <citation type="submission" date="2022-11" db="UniProtKB">
        <authorList>
            <consortium name="WormBaseParasite"/>
        </authorList>
    </citation>
    <scope>IDENTIFICATION</scope>
</reference>
<protein>
    <submittedName>
        <fullName evidence="2">DM domain-containing protein</fullName>
    </submittedName>
</protein>
<sequence length="558" mass="61234">MMIDVVLTSSELPSVIPVELPAGTQIVVEAQVLTSDVDRTIAEVQARDRQQQSMTNSANLPPPSMVGGMSGNGGMMMMERSQPMRTLFCRKCEGHGQQVVLKGHASSCPFNNCSCKTCANVMSMRANAIIRRYRTRTTECGLVLKPVHFKNGNTRLRVFPKFISVSEEECLPIPTDKAAQQAAALLAAAQGKSASITPPSNDIPSPKSSIIGNLFNNNGIDVPTQNFNNSQRMSSEDVTPLCKTNSMRNLTKRPGIVEEDCNSPPKRAHSHSPVMMDTSLPPSSSSNNLQNYGNNCNGDFGANLSLLTADSRTTSTQSLPFASLSFAPPPTTVVTTSPIMTPSMASNSSMLDLLLKHQQNPNTDLIALLTQNNLLPTPNSQTGQNYGNNMFMQMQQPPQQQQQQQQQQIPTTQSNMQINDTVTLFSLLQTQQHAFNLQNGLLPTTNPSISNYSNVSPMYAGQLGSQSGSAFTFPSNVGTVRRNSSDTENQLMTSSENIFNDVNKKAERFTDFLMLSPEGRARLNETKFQRFLKTVRELEKQMLHDDDEEANNTTQAYY</sequence>